<dbReference type="EMBL" id="KX701486">
    <property type="protein sequence ID" value="APD75442.1"/>
    <property type="molecule type" value="Genomic_DNA"/>
</dbReference>
<evidence type="ECO:0000256" key="3">
    <source>
        <dbReference type="ARBA" id="ARBA00022622"/>
    </source>
</evidence>
<evidence type="ECO:0000259" key="8">
    <source>
        <dbReference type="Pfam" id="PF00913"/>
    </source>
</evidence>
<dbReference type="Gene3D" id="3.90.150.10">
    <property type="entry name" value="Variant Surface Glycoprotein, subunit A domain 1"/>
    <property type="match status" value="1"/>
</dbReference>
<evidence type="ECO:0000256" key="7">
    <source>
        <dbReference type="SAM" id="SignalP"/>
    </source>
</evidence>
<protein>
    <submittedName>
        <fullName evidence="9">Variant surface glycoprotein 1125.5342</fullName>
    </submittedName>
</protein>
<name>A0A1J0RCL6_9TRYP</name>
<dbReference type="GO" id="GO:0042783">
    <property type="term" value="P:symbiont-mediated evasion of host immune response"/>
    <property type="evidence" value="ECO:0007669"/>
    <property type="project" value="InterPro"/>
</dbReference>
<evidence type="ECO:0000256" key="6">
    <source>
        <dbReference type="ARBA" id="ARBA00023288"/>
    </source>
</evidence>
<organism evidence="9">
    <name type="scientific">Trypanosoma brucei</name>
    <dbReference type="NCBI Taxonomy" id="5691"/>
    <lineage>
        <taxon>Eukaryota</taxon>
        <taxon>Discoba</taxon>
        <taxon>Euglenozoa</taxon>
        <taxon>Kinetoplastea</taxon>
        <taxon>Metakinetoplastina</taxon>
        <taxon>Trypanosomatida</taxon>
        <taxon>Trypanosomatidae</taxon>
        <taxon>Trypanosoma</taxon>
    </lineage>
</organism>
<dbReference type="VEuPathDB" id="TriTrypDB:Tb427_000172500"/>
<dbReference type="AlphaFoldDB" id="A0A1J0RCL6"/>
<feature type="chain" id="PRO_5012588346" evidence="7">
    <location>
        <begin position="25"/>
        <end position="328"/>
    </location>
</feature>
<keyword evidence="2" id="KW-1003">Cell membrane</keyword>
<dbReference type="VEuPathDB" id="TriTrypDB:Tb1125.Tb11.v5.0870"/>
<evidence type="ECO:0000313" key="9">
    <source>
        <dbReference type="EMBL" id="APD75442.1"/>
    </source>
</evidence>
<dbReference type="Pfam" id="PF00913">
    <property type="entry name" value="Trypan_glycop"/>
    <property type="match status" value="1"/>
</dbReference>
<evidence type="ECO:0000256" key="5">
    <source>
        <dbReference type="ARBA" id="ARBA00023180"/>
    </source>
</evidence>
<keyword evidence="4" id="KW-0472">Membrane</keyword>
<dbReference type="VEuPathDB" id="TriTrypDB:Tb11.v5.0870"/>
<keyword evidence="3" id="KW-0336">GPI-anchor</keyword>
<keyword evidence="5" id="KW-0325">Glycoprotein</keyword>
<evidence type="ECO:0000256" key="4">
    <source>
        <dbReference type="ARBA" id="ARBA00023136"/>
    </source>
</evidence>
<dbReference type="GO" id="GO:0005886">
    <property type="term" value="C:plasma membrane"/>
    <property type="evidence" value="ECO:0007669"/>
    <property type="project" value="UniProtKB-SubCell"/>
</dbReference>
<keyword evidence="6" id="KW-0449">Lipoprotein</keyword>
<dbReference type="SUPFAM" id="SSF58087">
    <property type="entry name" value="Variant surface glycoprotein (N-terminal domain)"/>
    <property type="match status" value="1"/>
</dbReference>
<proteinExistence type="predicted"/>
<reference evidence="9" key="1">
    <citation type="submission" date="2016-08" db="EMBL/GenBank/DDBJ databases">
        <title>VSG repertoire of Trypanosoma brucei EATRO 1125.</title>
        <authorList>
            <person name="Cross G.A."/>
        </authorList>
    </citation>
    <scope>NUCLEOTIDE SEQUENCE</scope>
    <source>
        <strain evidence="9">EATRO 1125</strain>
    </source>
</reference>
<keyword evidence="7" id="KW-0732">Signal</keyword>
<dbReference type="GO" id="GO:0098552">
    <property type="term" value="C:side of membrane"/>
    <property type="evidence" value="ECO:0007669"/>
    <property type="project" value="UniProtKB-KW"/>
</dbReference>
<sequence length="328" mass="35609">MMMRATTVATLLVLTLHATREAAANKIVFKVQGFVKMCTLYKYPKNVQAYATNRLKQWRMKIADLNNLCEDFKILTKKWRKVPDVATLTLIRLLRHEAKVLEHKYQTLAEAAPLAGSLSAQEAGTMDEAAGIFYAATKSGGGGKCCLEQNSSISKVDTATDLTGCITEESAPVAAAADTPAVEVKPSDITTKWTGGQITNAVGTGSDCLLTQTDGNGGYIDTNWMASGIKWAGGLLQFRNSQLTGNTWTGTSTSLTSIPVLNAAAQQLTTISTKWHHASAAIDNLLKLKEPTEQTFTDIDTNEKVLNPRGQDKALKVTKEQLEQIRKK</sequence>
<feature type="domain" description="Trypanosome variant surface glycoprotein A-type N-terminal" evidence="8">
    <location>
        <begin position="10"/>
        <end position="297"/>
    </location>
</feature>
<evidence type="ECO:0000256" key="1">
    <source>
        <dbReference type="ARBA" id="ARBA00004609"/>
    </source>
</evidence>
<comment type="subcellular location">
    <subcellularLocation>
        <location evidence="1">Cell membrane</location>
        <topology evidence="1">Lipid-anchor</topology>
        <topology evidence="1">GPI-anchor</topology>
    </subcellularLocation>
</comment>
<feature type="signal peptide" evidence="7">
    <location>
        <begin position="1"/>
        <end position="24"/>
    </location>
</feature>
<dbReference type="InterPro" id="IPR001812">
    <property type="entry name" value="Trypano_VSG_A_N_dom"/>
</dbReference>
<evidence type="ECO:0000256" key="2">
    <source>
        <dbReference type="ARBA" id="ARBA00022475"/>
    </source>
</evidence>
<accession>A0A1J0RCL6</accession>